<keyword evidence="1" id="KW-0812">Transmembrane</keyword>
<evidence type="ECO:0000313" key="3">
    <source>
        <dbReference type="Proteomes" id="UP000545876"/>
    </source>
</evidence>
<accession>A0A847CZC2</accession>
<proteinExistence type="predicted"/>
<keyword evidence="1" id="KW-0472">Membrane</keyword>
<reference evidence="2 3" key="1">
    <citation type="journal article" date="2020" name="Biotechnol. Biofuels">
        <title>New insights from the biogas microbiome by comprehensive genome-resolved metagenomics of nearly 1600 species originating from multiple anaerobic digesters.</title>
        <authorList>
            <person name="Campanaro S."/>
            <person name="Treu L."/>
            <person name="Rodriguez-R L.M."/>
            <person name="Kovalovszki A."/>
            <person name="Ziels R.M."/>
            <person name="Maus I."/>
            <person name="Zhu X."/>
            <person name="Kougias P.G."/>
            <person name="Basile A."/>
            <person name="Luo G."/>
            <person name="Schluter A."/>
            <person name="Konstantinidis K.T."/>
            <person name="Angelidaki I."/>
        </authorList>
    </citation>
    <scope>NUCLEOTIDE SEQUENCE [LARGE SCALE GENOMIC DNA]</scope>
    <source>
        <strain evidence="2">AS06rmzACSIP_65</strain>
    </source>
</reference>
<name>A0A847CZC2_9BACT</name>
<gene>
    <name evidence="2" type="ORF">GX656_01500</name>
</gene>
<organism evidence="2 3">
    <name type="scientific">Candidatus Dojkabacteria bacterium</name>
    <dbReference type="NCBI Taxonomy" id="2099670"/>
    <lineage>
        <taxon>Bacteria</taxon>
        <taxon>Candidatus Dojkabacteria</taxon>
    </lineage>
</organism>
<dbReference type="AlphaFoldDB" id="A0A847CZC2"/>
<evidence type="ECO:0000313" key="2">
    <source>
        <dbReference type="EMBL" id="NLD25298.1"/>
    </source>
</evidence>
<feature type="transmembrane region" description="Helical" evidence="1">
    <location>
        <begin position="6"/>
        <end position="24"/>
    </location>
</feature>
<evidence type="ECO:0000256" key="1">
    <source>
        <dbReference type="SAM" id="Phobius"/>
    </source>
</evidence>
<keyword evidence="1" id="KW-1133">Transmembrane helix</keyword>
<dbReference type="Proteomes" id="UP000545876">
    <property type="component" value="Unassembled WGS sequence"/>
</dbReference>
<comment type="caution">
    <text evidence="2">The sequence shown here is derived from an EMBL/GenBank/DDBJ whole genome shotgun (WGS) entry which is preliminary data.</text>
</comment>
<dbReference type="EMBL" id="JAAZBX010000004">
    <property type="protein sequence ID" value="NLD25298.1"/>
    <property type="molecule type" value="Genomic_DNA"/>
</dbReference>
<sequence length="336" mass="36872">MKKSFVYFLILLVVIGGLVTYIMTRDKDEEASENGNVVEIVDGEEEEKEEGKVEEEEKEVVENTVGFEEYSANRQEAGEVEEGKMFTLEEITDTSEDGYHEFSFLLTGSILPHAVAYYNPGSGVIKVEISNIEKDLSGIPFQGERIINKNGITRLYHNVSGTQEKSFYDIGLSQSTVFKLDVSAGQSDNEWGVFLRVKYPGEKEISGNFGSTEFSSSDQEIVGVGVEKNASALSYQYSASGGVLKFVWGVSADGEHPIPSVKASYNESNELVVVFQSLKLDRVGGTSKTLSLPLGITLTTSRSGESTTYVFSGMNEEVEYKLSASLSPNQVVLEIK</sequence>
<protein>
    <submittedName>
        <fullName evidence="2">Uncharacterized protein</fullName>
    </submittedName>
</protein>